<evidence type="ECO:0000313" key="3">
    <source>
        <dbReference type="EMBL" id="CAA6826827.1"/>
    </source>
</evidence>
<dbReference type="Gene3D" id="3.60.15.10">
    <property type="entry name" value="Ribonuclease Z/Hydroxyacylglutathione hydrolase-like"/>
    <property type="match status" value="1"/>
</dbReference>
<keyword evidence="1" id="KW-0732">Signal</keyword>
<dbReference type="PANTHER" id="PTHR30619:SF1">
    <property type="entry name" value="RECOMBINATION PROTEIN 2"/>
    <property type="match status" value="1"/>
</dbReference>
<dbReference type="SUPFAM" id="SSF56281">
    <property type="entry name" value="Metallo-hydrolase/oxidoreductase"/>
    <property type="match status" value="1"/>
</dbReference>
<organism evidence="3">
    <name type="scientific">uncultured Sulfurovum sp</name>
    <dbReference type="NCBI Taxonomy" id="269237"/>
    <lineage>
        <taxon>Bacteria</taxon>
        <taxon>Pseudomonadati</taxon>
        <taxon>Campylobacterota</taxon>
        <taxon>Epsilonproteobacteria</taxon>
        <taxon>Campylobacterales</taxon>
        <taxon>Sulfurovaceae</taxon>
        <taxon>Sulfurovum</taxon>
        <taxon>environmental samples</taxon>
    </lineage>
</organism>
<name>A0A6S6U968_9BACT</name>
<feature type="signal peptide" evidence="1">
    <location>
        <begin position="1"/>
        <end position="23"/>
    </location>
</feature>
<dbReference type="PANTHER" id="PTHR30619">
    <property type="entry name" value="DNA INTERNALIZATION/COMPETENCE PROTEIN COMEC/REC2"/>
    <property type="match status" value="1"/>
</dbReference>
<dbReference type="InterPro" id="IPR052159">
    <property type="entry name" value="Competence_DNA_uptake"/>
</dbReference>
<dbReference type="AlphaFoldDB" id="A0A6S6U968"/>
<feature type="chain" id="PRO_5028235178" evidence="1">
    <location>
        <begin position="24"/>
        <end position="304"/>
    </location>
</feature>
<accession>A0A6S6U968</accession>
<feature type="domain" description="Metallo-beta-lactamase" evidence="2">
    <location>
        <begin position="39"/>
        <end position="251"/>
    </location>
</feature>
<evidence type="ECO:0000256" key="1">
    <source>
        <dbReference type="SAM" id="SignalP"/>
    </source>
</evidence>
<gene>
    <name evidence="3" type="ORF">HELGO_WM1656</name>
</gene>
<reference evidence="3" key="1">
    <citation type="submission" date="2020-01" db="EMBL/GenBank/DDBJ databases">
        <authorList>
            <person name="Meier V. D."/>
            <person name="Meier V D."/>
        </authorList>
    </citation>
    <scope>NUCLEOTIDE SEQUENCE</scope>
    <source>
        <strain evidence="3">HLG_WM_MAG_01</strain>
    </source>
</reference>
<dbReference type="InterPro" id="IPR036866">
    <property type="entry name" value="RibonucZ/Hydroxyglut_hydro"/>
</dbReference>
<protein>
    <submittedName>
        <fullName evidence="3">Metallo-beta-lactamase family protein</fullName>
    </submittedName>
</protein>
<dbReference type="EMBL" id="CACVAS010000147">
    <property type="protein sequence ID" value="CAA6826827.1"/>
    <property type="molecule type" value="Genomic_DNA"/>
</dbReference>
<dbReference type="PROSITE" id="PS51257">
    <property type="entry name" value="PROKAR_LIPOPROTEIN"/>
    <property type="match status" value="1"/>
</dbReference>
<evidence type="ECO:0000259" key="2">
    <source>
        <dbReference type="SMART" id="SM00849"/>
    </source>
</evidence>
<dbReference type="Pfam" id="PF00753">
    <property type="entry name" value="Lactamase_B"/>
    <property type="match status" value="1"/>
</dbReference>
<proteinExistence type="predicted"/>
<sequence length="304" mass="33934">MKKILLTIILSLLLTSCNNPFSAGTLTWTAINVNAYIQQGDAHLISKNGKHILIDVGHRSYAKKILIPTLQKAGVKSIDKVLITHPHNDHYGGLKPLIDAGMKIKAIYMNMPTKKQMAQEPWGGSYAELDEIQLLAKKADIPVVPIVMGDKYTFDSDTYIEVLYVYNGINTPVGKTDLNDMSAVCMVYHGENRFLLTGDLNKKLGGYLAKNVDNLRADILKSPHHGTEHFAPNAFFDKVEAKVLIVPAPKHIWWSENSKRTRNLARQKGYETYVNGFHGNITVTSDGTRYTIKTDREITGILSK</sequence>
<dbReference type="InterPro" id="IPR035681">
    <property type="entry name" value="ComA-like_MBL"/>
</dbReference>
<dbReference type="CDD" id="cd07731">
    <property type="entry name" value="ComA-like_MBL-fold"/>
    <property type="match status" value="1"/>
</dbReference>
<dbReference type="InterPro" id="IPR001279">
    <property type="entry name" value="Metallo-B-lactamas"/>
</dbReference>
<dbReference type="SMART" id="SM00849">
    <property type="entry name" value="Lactamase_B"/>
    <property type="match status" value="1"/>
</dbReference>